<dbReference type="HOGENOM" id="CLU_133295_0_0_10"/>
<gene>
    <name evidence="1" type="ORF">Mucpa_6441</name>
</gene>
<dbReference type="STRING" id="714943.Mucpa_6441"/>
<dbReference type="RefSeq" id="WP_008512275.1">
    <property type="nucleotide sequence ID" value="NZ_CM001403.1"/>
</dbReference>
<sequence length="169" mass="19533">MKTILIPTDFKVESLNCISDLFKRVYPEKLNIILVHMLDITDSIQELLMLSRRSTEYKHISPEFYKALAQIKANYADRLDRVNIEFFFGSTVAVFKNFLEANQVDSVVLLNDYHYDMLTEDGIDPLLLVNRSKAHVIHLDWNPVIKYTLPKLKQAVTTPAPVLIESNSY</sequence>
<proteinExistence type="predicted"/>
<dbReference type="AlphaFoldDB" id="H1Y808"/>
<evidence type="ECO:0000313" key="1">
    <source>
        <dbReference type="EMBL" id="EHQ30494.1"/>
    </source>
</evidence>
<reference evidence="1" key="1">
    <citation type="submission" date="2011-09" db="EMBL/GenBank/DDBJ databases">
        <title>The permanent draft genome of Mucilaginibacter paludis DSM 18603.</title>
        <authorList>
            <consortium name="US DOE Joint Genome Institute (JGI-PGF)"/>
            <person name="Lucas S."/>
            <person name="Han J."/>
            <person name="Lapidus A."/>
            <person name="Bruce D."/>
            <person name="Goodwin L."/>
            <person name="Pitluck S."/>
            <person name="Peters L."/>
            <person name="Kyrpides N."/>
            <person name="Mavromatis K."/>
            <person name="Ivanova N."/>
            <person name="Mikhailova N."/>
            <person name="Held B."/>
            <person name="Detter J.C."/>
            <person name="Tapia R."/>
            <person name="Han C."/>
            <person name="Land M."/>
            <person name="Hauser L."/>
            <person name="Markowitz V."/>
            <person name="Cheng J.-F."/>
            <person name="Hugenholtz P."/>
            <person name="Woyke T."/>
            <person name="Wu D."/>
            <person name="Tindall B."/>
            <person name="Brambilla E."/>
            <person name="Klenk H.-P."/>
            <person name="Eisen J.A."/>
        </authorList>
    </citation>
    <scope>NUCLEOTIDE SEQUENCE [LARGE SCALE GENOMIC DNA]</scope>
    <source>
        <strain evidence="1">DSM 18603</strain>
    </source>
</reference>
<keyword evidence="2" id="KW-1185">Reference proteome</keyword>
<name>H1Y808_9SPHI</name>
<protein>
    <recommendedName>
        <fullName evidence="3">UspA domain-containing protein</fullName>
    </recommendedName>
</protein>
<dbReference type="eggNOG" id="COG0589">
    <property type="taxonomic scope" value="Bacteria"/>
</dbReference>
<dbReference type="Proteomes" id="UP000002774">
    <property type="component" value="Chromosome"/>
</dbReference>
<dbReference type="OrthoDB" id="893860at2"/>
<organism evidence="1 2">
    <name type="scientific">Mucilaginibacter paludis DSM 18603</name>
    <dbReference type="NCBI Taxonomy" id="714943"/>
    <lineage>
        <taxon>Bacteria</taxon>
        <taxon>Pseudomonadati</taxon>
        <taxon>Bacteroidota</taxon>
        <taxon>Sphingobacteriia</taxon>
        <taxon>Sphingobacteriales</taxon>
        <taxon>Sphingobacteriaceae</taxon>
        <taxon>Mucilaginibacter</taxon>
    </lineage>
</organism>
<evidence type="ECO:0008006" key="3">
    <source>
        <dbReference type="Google" id="ProtNLM"/>
    </source>
</evidence>
<evidence type="ECO:0000313" key="2">
    <source>
        <dbReference type="Proteomes" id="UP000002774"/>
    </source>
</evidence>
<accession>H1Y808</accession>
<dbReference type="EMBL" id="CM001403">
    <property type="protein sequence ID" value="EHQ30494.1"/>
    <property type="molecule type" value="Genomic_DNA"/>
</dbReference>